<gene>
    <name evidence="2" type="ORF">Pmar_PMAR026100</name>
</gene>
<evidence type="ECO:0000313" key="3">
    <source>
        <dbReference type="Proteomes" id="UP000007800"/>
    </source>
</evidence>
<dbReference type="InParanoid" id="C5KMC8"/>
<name>C5KMC8_PERM5</name>
<dbReference type="Proteomes" id="UP000007800">
    <property type="component" value="Unassembled WGS sequence"/>
</dbReference>
<dbReference type="GeneID" id="9044576"/>
<evidence type="ECO:0000313" key="2">
    <source>
        <dbReference type="EMBL" id="EER14365.1"/>
    </source>
</evidence>
<feature type="non-terminal residue" evidence="2">
    <location>
        <position position="156"/>
    </location>
</feature>
<proteinExistence type="predicted"/>
<dbReference type="EMBL" id="GG674320">
    <property type="protein sequence ID" value="EER14365.1"/>
    <property type="molecule type" value="Genomic_DNA"/>
</dbReference>
<dbReference type="AlphaFoldDB" id="C5KMC8"/>
<reference evidence="2 3" key="1">
    <citation type="submission" date="2008-07" db="EMBL/GenBank/DDBJ databases">
        <authorList>
            <person name="El-Sayed N."/>
            <person name="Caler E."/>
            <person name="Inman J."/>
            <person name="Amedeo P."/>
            <person name="Hass B."/>
            <person name="Wortman J."/>
        </authorList>
    </citation>
    <scope>NUCLEOTIDE SEQUENCE [LARGE SCALE GENOMIC DNA]</scope>
    <source>
        <strain evidence="3">ATCC 50983 / TXsc</strain>
    </source>
</reference>
<dbReference type="RefSeq" id="XP_002782570.1">
    <property type="nucleotide sequence ID" value="XM_002782524.1"/>
</dbReference>
<accession>C5KMC8</accession>
<feature type="compositionally biased region" description="Basic and acidic residues" evidence="1">
    <location>
        <begin position="93"/>
        <end position="106"/>
    </location>
</feature>
<feature type="region of interest" description="Disordered" evidence="1">
    <location>
        <begin position="81"/>
        <end position="112"/>
    </location>
</feature>
<keyword evidence="3" id="KW-1185">Reference proteome</keyword>
<evidence type="ECO:0000256" key="1">
    <source>
        <dbReference type="SAM" id="MobiDB-lite"/>
    </source>
</evidence>
<sequence length="156" mass="18084">MLSRDIEDWKKENRKLKKALAMHHARVAGDADKRQKALLQLERDIEEKKKCAESNIEVLDEIKTLLEDALSTTKEMALVLHKERRGRGDPSQIEEHQEPRSPRKTEIQGYQAEIPGDSEVLLKYLDYIERSLSRWADAVPSVRMPPGERPFGYMMT</sequence>
<protein>
    <submittedName>
        <fullName evidence="2">Uncharacterized protein</fullName>
    </submittedName>
</protein>
<organism evidence="3">
    <name type="scientific">Perkinsus marinus (strain ATCC 50983 / TXsc)</name>
    <dbReference type="NCBI Taxonomy" id="423536"/>
    <lineage>
        <taxon>Eukaryota</taxon>
        <taxon>Sar</taxon>
        <taxon>Alveolata</taxon>
        <taxon>Perkinsozoa</taxon>
        <taxon>Perkinsea</taxon>
        <taxon>Perkinsida</taxon>
        <taxon>Perkinsidae</taxon>
        <taxon>Perkinsus</taxon>
    </lineage>
</organism>